<keyword evidence="2" id="KW-0812">Transmembrane</keyword>
<sequence length="266" mass="27966">MPNCDILDNSAFEGPCVVGSHLCSGPSLSFDSCNCSNLAFVLNSACDACIETDSDPSWMKYAQVKKCQAIPDPNPPLPTHSAFVVPPWAISMAAATPTPSSFSLQDAVNLANSNFSIAAASPSSESSNPSVPPTPQASPSSSVGDTSPSASSLEPLRGASQTKSNAGTIAGVVIGVIIALALIVVGVWLVLRRRRQRHMAPSAVYRAALRSGMSSPYQPVPLRAHEDSPQHSPFELPPDRADSPAWMATSQPASLRSQSRFLEHTE</sequence>
<evidence type="ECO:0000313" key="4">
    <source>
        <dbReference type="Proteomes" id="UP000636479"/>
    </source>
</evidence>
<feature type="transmembrane region" description="Helical" evidence="2">
    <location>
        <begin position="169"/>
        <end position="191"/>
    </location>
</feature>
<evidence type="ECO:0000313" key="3">
    <source>
        <dbReference type="EMBL" id="KAF7294755.1"/>
    </source>
</evidence>
<keyword evidence="2" id="KW-1133">Transmembrane helix</keyword>
<dbReference type="PANTHER" id="PTHR16861:SF4">
    <property type="entry name" value="SH3 DOMAIN PROTEIN (AFU_ORTHOLOGUE AFUA_1G13610)"/>
    <property type="match status" value="1"/>
</dbReference>
<feature type="region of interest" description="Disordered" evidence="1">
    <location>
        <begin position="216"/>
        <end position="266"/>
    </location>
</feature>
<name>A0A8H6S833_9AGAR</name>
<accession>A0A8H6S833</accession>
<feature type="compositionally biased region" description="Low complexity" evidence="1">
    <location>
        <begin position="138"/>
        <end position="152"/>
    </location>
</feature>
<reference evidence="3" key="1">
    <citation type="submission" date="2020-05" db="EMBL/GenBank/DDBJ databases">
        <title>Mycena genomes resolve the evolution of fungal bioluminescence.</title>
        <authorList>
            <person name="Tsai I.J."/>
        </authorList>
    </citation>
    <scope>NUCLEOTIDE SEQUENCE</scope>
    <source>
        <strain evidence="3">171206Taipei</strain>
    </source>
</reference>
<dbReference type="PANTHER" id="PTHR16861">
    <property type="entry name" value="GLYCOPROTEIN 38"/>
    <property type="match status" value="1"/>
</dbReference>
<dbReference type="EMBL" id="JACAZF010000009">
    <property type="protein sequence ID" value="KAF7294755.1"/>
    <property type="molecule type" value="Genomic_DNA"/>
</dbReference>
<gene>
    <name evidence="3" type="ORF">MIND_01012900</name>
</gene>
<keyword evidence="2" id="KW-0472">Membrane</keyword>
<organism evidence="3 4">
    <name type="scientific">Mycena indigotica</name>
    <dbReference type="NCBI Taxonomy" id="2126181"/>
    <lineage>
        <taxon>Eukaryota</taxon>
        <taxon>Fungi</taxon>
        <taxon>Dikarya</taxon>
        <taxon>Basidiomycota</taxon>
        <taxon>Agaricomycotina</taxon>
        <taxon>Agaricomycetes</taxon>
        <taxon>Agaricomycetidae</taxon>
        <taxon>Agaricales</taxon>
        <taxon>Marasmiineae</taxon>
        <taxon>Mycenaceae</taxon>
        <taxon>Mycena</taxon>
    </lineage>
</organism>
<proteinExistence type="predicted"/>
<dbReference type="GeneID" id="59349240"/>
<dbReference type="AlphaFoldDB" id="A0A8H6S833"/>
<dbReference type="CDD" id="cd12087">
    <property type="entry name" value="TM_EGFR-like"/>
    <property type="match status" value="1"/>
</dbReference>
<feature type="region of interest" description="Disordered" evidence="1">
    <location>
        <begin position="121"/>
        <end position="162"/>
    </location>
</feature>
<keyword evidence="4" id="KW-1185">Reference proteome</keyword>
<feature type="compositionally biased region" description="Polar residues" evidence="1">
    <location>
        <begin position="248"/>
        <end position="260"/>
    </location>
</feature>
<evidence type="ECO:0000256" key="2">
    <source>
        <dbReference type="SAM" id="Phobius"/>
    </source>
</evidence>
<evidence type="ECO:0000256" key="1">
    <source>
        <dbReference type="SAM" id="MobiDB-lite"/>
    </source>
</evidence>
<dbReference type="RefSeq" id="XP_037216118.1">
    <property type="nucleotide sequence ID" value="XM_037366724.1"/>
</dbReference>
<dbReference type="Proteomes" id="UP000636479">
    <property type="component" value="Unassembled WGS sequence"/>
</dbReference>
<comment type="caution">
    <text evidence="3">The sequence shown here is derived from an EMBL/GenBank/DDBJ whole genome shotgun (WGS) entry which is preliminary data.</text>
</comment>
<dbReference type="OrthoDB" id="3063693at2759"/>
<protein>
    <submittedName>
        <fullName evidence="3">Uncharacterized protein</fullName>
    </submittedName>
</protein>